<dbReference type="STRING" id="551995.SAMN05192574_105123"/>
<dbReference type="EMBL" id="FOCL01000005">
    <property type="protein sequence ID" value="SEO05239.1"/>
    <property type="molecule type" value="Genomic_DNA"/>
</dbReference>
<keyword evidence="1" id="KW-0472">Membrane</keyword>
<organism evidence="3 4">
    <name type="scientific">Mucilaginibacter gossypiicola</name>
    <dbReference type="NCBI Taxonomy" id="551995"/>
    <lineage>
        <taxon>Bacteria</taxon>
        <taxon>Pseudomonadati</taxon>
        <taxon>Bacteroidota</taxon>
        <taxon>Sphingobacteriia</taxon>
        <taxon>Sphingobacteriales</taxon>
        <taxon>Sphingobacteriaceae</taxon>
        <taxon>Mucilaginibacter</taxon>
    </lineage>
</organism>
<keyword evidence="2" id="KW-0732">Signal</keyword>
<dbReference type="Proteomes" id="UP000198942">
    <property type="component" value="Unassembled WGS sequence"/>
</dbReference>
<sequence length="177" mass="20307">MKKLLLIFCLITAAHSFAFADKTAINHFVIKENPFAVDEVAVVATDTAGVIQENVNGVFTFVMNGFTEELKFDKGTAFYRHKLDRSSFLYAKHMNDSGTHAILYYIYKHDSKLSPFHISWILLIAIPLLLVLLAYMFKRFIIIAVVIFCIFLYFNYHNGLSIPTFFESIIDGLKNMF</sequence>
<evidence type="ECO:0000256" key="2">
    <source>
        <dbReference type="SAM" id="SignalP"/>
    </source>
</evidence>
<reference evidence="4" key="1">
    <citation type="submission" date="2016-10" db="EMBL/GenBank/DDBJ databases">
        <authorList>
            <person name="Varghese N."/>
            <person name="Submissions S."/>
        </authorList>
    </citation>
    <scope>NUCLEOTIDE SEQUENCE [LARGE SCALE GENOMIC DNA]</scope>
    <source>
        <strain evidence="4">Gh-48</strain>
    </source>
</reference>
<dbReference type="OrthoDB" id="793869at2"/>
<evidence type="ECO:0000256" key="1">
    <source>
        <dbReference type="SAM" id="Phobius"/>
    </source>
</evidence>
<feature type="chain" id="PRO_5011468743" evidence="2">
    <location>
        <begin position="21"/>
        <end position="177"/>
    </location>
</feature>
<accession>A0A1H8LJI7</accession>
<feature type="transmembrane region" description="Helical" evidence="1">
    <location>
        <begin position="117"/>
        <end position="135"/>
    </location>
</feature>
<feature type="transmembrane region" description="Helical" evidence="1">
    <location>
        <begin position="140"/>
        <end position="156"/>
    </location>
</feature>
<evidence type="ECO:0000313" key="3">
    <source>
        <dbReference type="EMBL" id="SEO05239.1"/>
    </source>
</evidence>
<evidence type="ECO:0000313" key="4">
    <source>
        <dbReference type="Proteomes" id="UP000198942"/>
    </source>
</evidence>
<name>A0A1H8LJI7_9SPHI</name>
<keyword evidence="4" id="KW-1185">Reference proteome</keyword>
<dbReference type="RefSeq" id="WP_091211985.1">
    <property type="nucleotide sequence ID" value="NZ_FOCL01000005.1"/>
</dbReference>
<protein>
    <submittedName>
        <fullName evidence="3">Uncharacterized protein</fullName>
    </submittedName>
</protein>
<keyword evidence="1" id="KW-1133">Transmembrane helix</keyword>
<keyword evidence="1" id="KW-0812">Transmembrane</keyword>
<gene>
    <name evidence="3" type="ORF">SAMN05192574_105123</name>
</gene>
<dbReference type="AlphaFoldDB" id="A0A1H8LJI7"/>
<feature type="signal peptide" evidence="2">
    <location>
        <begin position="1"/>
        <end position="20"/>
    </location>
</feature>
<proteinExistence type="predicted"/>